<gene>
    <name evidence="5" type="ORF">ACFQS8_15575</name>
</gene>
<dbReference type="PANTHER" id="PTHR12350:SF19">
    <property type="entry name" value="SET DOMAIN-CONTAINING PROTEIN"/>
    <property type="match status" value="1"/>
</dbReference>
<dbReference type="Pfam" id="PF00856">
    <property type="entry name" value="SET"/>
    <property type="match status" value="1"/>
</dbReference>
<evidence type="ECO:0000256" key="1">
    <source>
        <dbReference type="ARBA" id="ARBA00022679"/>
    </source>
</evidence>
<evidence type="ECO:0000259" key="3">
    <source>
        <dbReference type="PROSITE" id="PS50280"/>
    </source>
</evidence>
<evidence type="ECO:0000256" key="2">
    <source>
        <dbReference type="ARBA" id="ARBA00022691"/>
    </source>
</evidence>
<reference evidence="6" key="1">
    <citation type="journal article" date="2019" name="Int. J. Syst. Evol. Microbiol.">
        <title>The Global Catalogue of Microorganisms (GCM) 10K type strain sequencing project: providing services to taxonomists for standard genome sequencing and annotation.</title>
        <authorList>
            <consortium name="The Broad Institute Genomics Platform"/>
            <consortium name="The Broad Institute Genome Sequencing Center for Infectious Disease"/>
            <person name="Wu L."/>
            <person name="Ma J."/>
        </authorList>
    </citation>
    <scope>NUCLEOTIDE SEQUENCE [LARGE SCALE GENOMIC DNA]</scope>
    <source>
        <strain evidence="6">CCUG 51308</strain>
    </source>
</reference>
<evidence type="ECO:0000259" key="4">
    <source>
        <dbReference type="PROSITE" id="PS50868"/>
    </source>
</evidence>
<keyword evidence="1" id="KW-0808">Transferase</keyword>
<keyword evidence="6" id="KW-1185">Reference proteome</keyword>
<name>A0ABW2IQA1_9PROT</name>
<dbReference type="PANTHER" id="PTHR12350">
    <property type="entry name" value="HISTONE-LYSINE N-METHYLTRANSFERASE-RELATED"/>
    <property type="match status" value="1"/>
</dbReference>
<dbReference type="RefSeq" id="WP_382169100.1">
    <property type="nucleotide sequence ID" value="NZ_JBHTBR010000009.1"/>
</dbReference>
<feature type="domain" description="SET" evidence="3">
    <location>
        <begin position="26"/>
        <end position="120"/>
    </location>
</feature>
<dbReference type="InterPro" id="IPR001214">
    <property type="entry name" value="SET_dom"/>
</dbReference>
<dbReference type="InterPro" id="IPR053201">
    <property type="entry name" value="Flavunoidine_N-MTase"/>
</dbReference>
<dbReference type="InterPro" id="IPR003616">
    <property type="entry name" value="Post-SET_dom"/>
</dbReference>
<organism evidence="5 6">
    <name type="scientific">Hirschia litorea</name>
    <dbReference type="NCBI Taxonomy" id="1199156"/>
    <lineage>
        <taxon>Bacteria</taxon>
        <taxon>Pseudomonadati</taxon>
        <taxon>Pseudomonadota</taxon>
        <taxon>Alphaproteobacteria</taxon>
        <taxon>Hyphomonadales</taxon>
        <taxon>Hyphomonadaceae</taxon>
        <taxon>Hirschia</taxon>
    </lineage>
</organism>
<evidence type="ECO:0000313" key="5">
    <source>
        <dbReference type="EMBL" id="MFC7293041.1"/>
    </source>
</evidence>
<evidence type="ECO:0000313" key="6">
    <source>
        <dbReference type="Proteomes" id="UP001596492"/>
    </source>
</evidence>
<comment type="caution">
    <text evidence="5">The sequence shown here is derived from an EMBL/GenBank/DDBJ whole genome shotgun (WGS) entry which is preliminary data.</text>
</comment>
<dbReference type="PROSITE" id="PS50868">
    <property type="entry name" value="POST_SET"/>
    <property type="match status" value="1"/>
</dbReference>
<dbReference type="Proteomes" id="UP001596492">
    <property type="component" value="Unassembled WGS sequence"/>
</dbReference>
<dbReference type="Gene3D" id="2.170.270.10">
    <property type="entry name" value="SET domain"/>
    <property type="match status" value="1"/>
</dbReference>
<dbReference type="EMBL" id="JBHTBR010000009">
    <property type="protein sequence ID" value="MFC7293041.1"/>
    <property type="molecule type" value="Genomic_DNA"/>
</dbReference>
<protein>
    <submittedName>
        <fullName evidence="5">SET domain-containing protein-lysine N-methyltransferase</fullName>
    </submittedName>
</protein>
<keyword evidence="2" id="KW-0949">S-adenosyl-L-methionine</keyword>
<dbReference type="PROSITE" id="PS50280">
    <property type="entry name" value="SET"/>
    <property type="match status" value="1"/>
</dbReference>
<dbReference type="InterPro" id="IPR046341">
    <property type="entry name" value="SET_dom_sf"/>
</dbReference>
<dbReference type="SUPFAM" id="SSF82199">
    <property type="entry name" value="SET domain"/>
    <property type="match status" value="1"/>
</dbReference>
<accession>A0ABW2IQA1</accession>
<proteinExistence type="predicted"/>
<feature type="domain" description="Post-SET" evidence="4">
    <location>
        <begin position="128"/>
        <end position="144"/>
    </location>
</feature>
<sequence>MHTIYPETFIAAHRPPHLNKNQLPSPQDIVKKTTQEFGVGIFAVRAFKRGEVIGNFIAEETDQLLQHSLQRAPNDNLHDPYFIGMLLHSCDPNVVLDMHDQKVFCVRDIAIGEPLFMDYASTEDVLFNQFACKCGAANCRHWVTGRAEFVSPEGLAYIHNMTRSNVIAIETHEDFVFAEDADDMPVYGPLLDQAVRAASE</sequence>